<protein>
    <recommendedName>
        <fullName evidence="9">Transcription factor domain-containing protein</fullName>
    </recommendedName>
</protein>
<proteinExistence type="predicted"/>
<evidence type="ECO:0000256" key="4">
    <source>
        <dbReference type="ARBA" id="ARBA00023163"/>
    </source>
</evidence>
<keyword evidence="3" id="KW-0805">Transcription regulation</keyword>
<reference evidence="8" key="1">
    <citation type="submission" date="2024-06" db="EMBL/GenBank/DDBJ databases">
        <title>Multi-omics analyses provide insights into the biosynthesis of the anticancer antibiotic pleurotin in Hohenbuehelia grisea.</title>
        <authorList>
            <person name="Weaver J.A."/>
            <person name="Alberti F."/>
        </authorList>
    </citation>
    <scope>NUCLEOTIDE SEQUENCE [LARGE SCALE GENOMIC DNA]</scope>
    <source>
        <strain evidence="8">T-177</strain>
    </source>
</reference>
<dbReference type="InterPro" id="IPR050815">
    <property type="entry name" value="TF_fung"/>
</dbReference>
<keyword evidence="8" id="KW-1185">Reference proteome</keyword>
<accession>A0ABR3JVR7</accession>
<evidence type="ECO:0000256" key="3">
    <source>
        <dbReference type="ARBA" id="ARBA00023015"/>
    </source>
</evidence>
<keyword evidence="5" id="KW-0539">Nucleus</keyword>
<dbReference type="Proteomes" id="UP001556367">
    <property type="component" value="Unassembled WGS sequence"/>
</dbReference>
<dbReference type="EMBL" id="JASNQZ010000002">
    <property type="protein sequence ID" value="KAL0959694.1"/>
    <property type="molecule type" value="Genomic_DNA"/>
</dbReference>
<comment type="caution">
    <text evidence="7">The sequence shown here is derived from an EMBL/GenBank/DDBJ whole genome shotgun (WGS) entry which is preliminary data.</text>
</comment>
<evidence type="ECO:0008006" key="9">
    <source>
        <dbReference type="Google" id="ProtNLM"/>
    </source>
</evidence>
<feature type="compositionally biased region" description="Low complexity" evidence="6">
    <location>
        <begin position="52"/>
        <end position="66"/>
    </location>
</feature>
<evidence type="ECO:0000256" key="6">
    <source>
        <dbReference type="SAM" id="MobiDB-lite"/>
    </source>
</evidence>
<keyword evidence="2" id="KW-0479">Metal-binding</keyword>
<dbReference type="CDD" id="cd12148">
    <property type="entry name" value="fungal_TF_MHR"/>
    <property type="match status" value="1"/>
</dbReference>
<dbReference type="PANTHER" id="PTHR47338:SF29">
    <property type="entry name" value="ZN(2)-C6 FUNGAL-TYPE DOMAIN-CONTAINING PROTEIN"/>
    <property type="match status" value="1"/>
</dbReference>
<evidence type="ECO:0000256" key="5">
    <source>
        <dbReference type="ARBA" id="ARBA00023242"/>
    </source>
</evidence>
<evidence type="ECO:0000256" key="2">
    <source>
        <dbReference type="ARBA" id="ARBA00022723"/>
    </source>
</evidence>
<gene>
    <name evidence="7" type="ORF">HGRIS_011389</name>
</gene>
<organism evidence="7 8">
    <name type="scientific">Hohenbuehelia grisea</name>
    <dbReference type="NCBI Taxonomy" id="104357"/>
    <lineage>
        <taxon>Eukaryota</taxon>
        <taxon>Fungi</taxon>
        <taxon>Dikarya</taxon>
        <taxon>Basidiomycota</taxon>
        <taxon>Agaricomycotina</taxon>
        <taxon>Agaricomycetes</taxon>
        <taxon>Agaricomycetidae</taxon>
        <taxon>Agaricales</taxon>
        <taxon>Pleurotineae</taxon>
        <taxon>Pleurotaceae</taxon>
        <taxon>Hohenbuehelia</taxon>
    </lineage>
</organism>
<feature type="region of interest" description="Disordered" evidence="6">
    <location>
        <begin position="1"/>
        <end position="82"/>
    </location>
</feature>
<feature type="compositionally biased region" description="Basic and acidic residues" evidence="6">
    <location>
        <begin position="38"/>
        <end position="51"/>
    </location>
</feature>
<comment type="subcellular location">
    <subcellularLocation>
        <location evidence="1">Nucleus</location>
    </subcellularLocation>
</comment>
<keyword evidence="4" id="KW-0804">Transcription</keyword>
<evidence type="ECO:0000313" key="8">
    <source>
        <dbReference type="Proteomes" id="UP001556367"/>
    </source>
</evidence>
<name>A0ABR3JVR7_9AGAR</name>
<evidence type="ECO:0000313" key="7">
    <source>
        <dbReference type="EMBL" id="KAL0959694.1"/>
    </source>
</evidence>
<evidence type="ECO:0000256" key="1">
    <source>
        <dbReference type="ARBA" id="ARBA00004123"/>
    </source>
</evidence>
<dbReference type="PANTHER" id="PTHR47338">
    <property type="entry name" value="ZN(II)2CYS6 TRANSCRIPTION FACTOR (EUROFUNG)-RELATED"/>
    <property type="match status" value="1"/>
</dbReference>
<sequence length="454" mass="48697">MGAPPEVPSISLTSSAPPAGTGGYPTAQASSRARYGARHAEHDYLHPEDPVGHSSSSSSSSGYHSSVNAATVPESGGSNEEPAHHEISTLLDSFLGHAREFGFFLNIQRFHATAYLQLPLGHHARPAAALLSTAYLIGAATSRSNSLRARERVFLMDALRRVEEAPTSRHPQSVLHGLQAQVLLANYFFQNGRFLEGRRHAAAAFGMAMSLGLHRSQPVSSFVNPEFSSLIGNDLGASIDSESEREHVNAFWASYCINNYWTAALGSPITPGAHTVIDQADIRWPTELPHEQTAVAPAPSSSSAFTIRRFLDGFGSNQQGATSPVALVAKASILFERSAWTAGQYRSGQHNRQALDHAFSLLDGLIENLKTHIVSVDQALQSSTPPLPIVVLTHTLAHAAMIQLHSPFTAANAPSHGKSLTAAEFIVYIANHDAVRALGYVDPIIAVRDCFLSL</sequence>